<reference evidence="2" key="2">
    <citation type="submission" date="2010-05" db="EMBL/GenBank/DDBJ databases">
        <title>The Genome Sequence of Magnaporthe poae strain ATCC 64411.</title>
        <authorList>
            <consortium name="The Broad Institute Genome Sequencing Platform"/>
            <consortium name="Broad Institute Genome Sequencing Center for Infectious Disease"/>
            <person name="Ma L.-J."/>
            <person name="Dead R."/>
            <person name="Young S."/>
            <person name="Zeng Q."/>
            <person name="Koehrsen M."/>
            <person name="Alvarado L."/>
            <person name="Berlin A."/>
            <person name="Chapman S.B."/>
            <person name="Chen Z."/>
            <person name="Freedman E."/>
            <person name="Gellesch M."/>
            <person name="Goldberg J."/>
            <person name="Griggs A."/>
            <person name="Gujja S."/>
            <person name="Heilman E.R."/>
            <person name="Heiman D."/>
            <person name="Hepburn T."/>
            <person name="Howarth C."/>
            <person name="Jen D."/>
            <person name="Larson L."/>
            <person name="Mehta T."/>
            <person name="Neiman D."/>
            <person name="Pearson M."/>
            <person name="Roberts A."/>
            <person name="Saif S."/>
            <person name="Shea T."/>
            <person name="Shenoy N."/>
            <person name="Sisk P."/>
            <person name="Stolte C."/>
            <person name="Sykes S."/>
            <person name="Walk T."/>
            <person name="White J."/>
            <person name="Yandava C."/>
            <person name="Haas B."/>
            <person name="Nusbaum C."/>
            <person name="Birren B."/>
        </authorList>
    </citation>
    <scope>NUCLEOTIDE SEQUENCE</scope>
    <source>
        <strain evidence="2">ATCC 64411</strain>
    </source>
</reference>
<evidence type="ECO:0000256" key="1">
    <source>
        <dbReference type="SAM" id="MobiDB-lite"/>
    </source>
</evidence>
<dbReference type="AlphaFoldDB" id="A0A0C4EGN6"/>
<name>A0A0C4EGN6_MAGP6</name>
<evidence type="ECO:0000313" key="3">
    <source>
        <dbReference type="EnsemblFungi" id="MAPG_12014T0"/>
    </source>
</evidence>
<reference evidence="4" key="1">
    <citation type="submission" date="2010-05" db="EMBL/GenBank/DDBJ databases">
        <title>The genome sequence of Magnaporthe poae strain ATCC 64411.</title>
        <authorList>
            <person name="Ma L.-J."/>
            <person name="Dead R."/>
            <person name="Young S."/>
            <person name="Zeng Q."/>
            <person name="Koehrsen M."/>
            <person name="Alvarado L."/>
            <person name="Berlin A."/>
            <person name="Chapman S.B."/>
            <person name="Chen Z."/>
            <person name="Freedman E."/>
            <person name="Gellesch M."/>
            <person name="Goldberg J."/>
            <person name="Griggs A."/>
            <person name="Gujja S."/>
            <person name="Heilman E.R."/>
            <person name="Heiman D."/>
            <person name="Hepburn T."/>
            <person name="Howarth C."/>
            <person name="Jen D."/>
            <person name="Larson L."/>
            <person name="Mehta T."/>
            <person name="Neiman D."/>
            <person name="Pearson M."/>
            <person name="Roberts A."/>
            <person name="Saif S."/>
            <person name="Shea T."/>
            <person name="Shenoy N."/>
            <person name="Sisk P."/>
            <person name="Stolte C."/>
            <person name="Sykes S."/>
            <person name="Walk T."/>
            <person name="White J."/>
            <person name="Yandava C."/>
            <person name="Haas B."/>
            <person name="Nusbaum C."/>
            <person name="Birren B."/>
        </authorList>
    </citation>
    <scope>NUCLEOTIDE SEQUENCE [LARGE SCALE GENOMIC DNA]</scope>
    <source>
        <strain evidence="4">ATCC 64411 / 73-15</strain>
    </source>
</reference>
<reference evidence="3" key="4">
    <citation type="journal article" date="2015" name="G3 (Bethesda)">
        <title>Genome sequences of three phytopathogenic species of the Magnaporthaceae family of fungi.</title>
        <authorList>
            <person name="Okagaki L.H."/>
            <person name="Nunes C.C."/>
            <person name="Sailsbery J."/>
            <person name="Clay B."/>
            <person name="Brown D."/>
            <person name="John T."/>
            <person name="Oh Y."/>
            <person name="Young N."/>
            <person name="Fitzgerald M."/>
            <person name="Haas B.J."/>
            <person name="Zeng Q."/>
            <person name="Young S."/>
            <person name="Adiconis X."/>
            <person name="Fan L."/>
            <person name="Levin J.Z."/>
            <person name="Mitchell T.K."/>
            <person name="Okubara P.A."/>
            <person name="Farman M.L."/>
            <person name="Kohn L.M."/>
            <person name="Birren B."/>
            <person name="Ma L.-J."/>
            <person name="Dean R.A."/>
        </authorList>
    </citation>
    <scope>NUCLEOTIDE SEQUENCE</scope>
    <source>
        <strain evidence="3">ATCC 64411 / 73-15</strain>
    </source>
</reference>
<dbReference type="EnsemblFungi" id="MAPG_12014T0">
    <property type="protein sequence ID" value="MAPG_12014T0"/>
    <property type="gene ID" value="MAPG_12014"/>
</dbReference>
<reference evidence="2" key="3">
    <citation type="submission" date="2011-03" db="EMBL/GenBank/DDBJ databases">
        <title>Annotation of Magnaporthe poae ATCC 64411.</title>
        <authorList>
            <person name="Ma L.-J."/>
            <person name="Dead R."/>
            <person name="Young S.K."/>
            <person name="Zeng Q."/>
            <person name="Gargeya S."/>
            <person name="Fitzgerald M."/>
            <person name="Haas B."/>
            <person name="Abouelleil A."/>
            <person name="Alvarado L."/>
            <person name="Arachchi H.M."/>
            <person name="Berlin A."/>
            <person name="Brown A."/>
            <person name="Chapman S.B."/>
            <person name="Chen Z."/>
            <person name="Dunbar C."/>
            <person name="Freedman E."/>
            <person name="Gearin G."/>
            <person name="Gellesch M."/>
            <person name="Goldberg J."/>
            <person name="Griggs A."/>
            <person name="Gujja S."/>
            <person name="Heiman D."/>
            <person name="Howarth C."/>
            <person name="Larson L."/>
            <person name="Lui A."/>
            <person name="MacDonald P.J.P."/>
            <person name="Mehta T."/>
            <person name="Montmayeur A."/>
            <person name="Murphy C."/>
            <person name="Neiman D."/>
            <person name="Pearson M."/>
            <person name="Priest M."/>
            <person name="Roberts A."/>
            <person name="Saif S."/>
            <person name="Shea T."/>
            <person name="Shenoy N."/>
            <person name="Sisk P."/>
            <person name="Stolte C."/>
            <person name="Sykes S."/>
            <person name="Yandava C."/>
            <person name="Wortman J."/>
            <person name="Nusbaum C."/>
            <person name="Birren B."/>
        </authorList>
    </citation>
    <scope>NUCLEOTIDE SEQUENCE</scope>
    <source>
        <strain evidence="2">ATCC 64411</strain>
    </source>
</reference>
<proteinExistence type="predicted"/>
<evidence type="ECO:0000313" key="2">
    <source>
        <dbReference type="EMBL" id="KLU93071.1"/>
    </source>
</evidence>
<keyword evidence="4" id="KW-1185">Reference proteome</keyword>
<organism evidence="3 4">
    <name type="scientific">Magnaporthiopsis poae (strain ATCC 64411 / 73-15)</name>
    <name type="common">Kentucky bluegrass fungus</name>
    <name type="synonym">Magnaporthe poae</name>
    <dbReference type="NCBI Taxonomy" id="644358"/>
    <lineage>
        <taxon>Eukaryota</taxon>
        <taxon>Fungi</taxon>
        <taxon>Dikarya</taxon>
        <taxon>Ascomycota</taxon>
        <taxon>Pezizomycotina</taxon>
        <taxon>Sordariomycetes</taxon>
        <taxon>Sordariomycetidae</taxon>
        <taxon>Magnaporthales</taxon>
        <taxon>Magnaporthaceae</taxon>
        <taxon>Magnaporthiopsis</taxon>
    </lineage>
</organism>
<accession>A0A0C4EGN6</accession>
<protein>
    <submittedName>
        <fullName evidence="2 3">Uncharacterized protein</fullName>
    </submittedName>
</protein>
<sequence length="160" mass="18033">MSSHLDFGTQATEAGDVLDEAVPNSQITSRSRVLGVEEPFDAQPNEGPSRKPRRGAEPRRVQWSAERIARPICFFVDCHREDLFESSKKINFKDAWDRVSARAVEEWPTLAPLLTVTMMANKYDDELTSERHGLTCRVALVIPRRASARWIEGIPGGRTL</sequence>
<dbReference type="EMBL" id="GL877083">
    <property type="protein sequence ID" value="KLU93071.1"/>
    <property type="molecule type" value="Genomic_DNA"/>
</dbReference>
<gene>
    <name evidence="2" type="ORF">MAPG_12014</name>
</gene>
<dbReference type="EMBL" id="ADBL01003017">
    <property type="status" value="NOT_ANNOTATED_CDS"/>
    <property type="molecule type" value="Genomic_DNA"/>
</dbReference>
<feature type="region of interest" description="Disordered" evidence="1">
    <location>
        <begin position="1"/>
        <end position="61"/>
    </location>
</feature>
<dbReference type="VEuPathDB" id="FungiDB:MAPG_12014"/>
<evidence type="ECO:0000313" key="4">
    <source>
        <dbReference type="Proteomes" id="UP000011715"/>
    </source>
</evidence>
<reference evidence="3" key="5">
    <citation type="submission" date="2015-06" db="UniProtKB">
        <authorList>
            <consortium name="EnsemblFungi"/>
        </authorList>
    </citation>
    <scope>IDENTIFICATION</scope>
    <source>
        <strain evidence="3">ATCC 64411</strain>
    </source>
</reference>
<dbReference type="Proteomes" id="UP000011715">
    <property type="component" value="Unassembled WGS sequence"/>
</dbReference>